<dbReference type="AlphaFoldDB" id="A0A8D8STW4"/>
<dbReference type="GO" id="GO:0042761">
    <property type="term" value="P:very long-chain fatty acid biosynthetic process"/>
    <property type="evidence" value="ECO:0007669"/>
    <property type="project" value="TreeGrafter"/>
</dbReference>
<keyword evidence="9 10" id="KW-0275">Fatty acid biosynthesis</keyword>
<dbReference type="Pfam" id="PF01151">
    <property type="entry name" value="ELO"/>
    <property type="match status" value="1"/>
</dbReference>
<feature type="transmembrane region" description="Helical" evidence="10">
    <location>
        <begin position="215"/>
        <end position="232"/>
    </location>
</feature>
<dbReference type="GO" id="GO:0034625">
    <property type="term" value="P:fatty acid elongation, monounsaturated fatty acid"/>
    <property type="evidence" value="ECO:0007669"/>
    <property type="project" value="TreeGrafter"/>
</dbReference>
<dbReference type="PANTHER" id="PTHR11157:SF103">
    <property type="entry name" value="ELONGATION OF VERY LONG CHAIN FATTY ACIDS PROTEIN"/>
    <property type="match status" value="1"/>
</dbReference>
<keyword evidence="7 10" id="KW-0443">Lipid metabolism</keyword>
<dbReference type="GO" id="GO:0034626">
    <property type="term" value="P:fatty acid elongation, polyunsaturated fatty acid"/>
    <property type="evidence" value="ECO:0007669"/>
    <property type="project" value="TreeGrafter"/>
</dbReference>
<organism evidence="11">
    <name type="scientific">Cacopsylla melanoneura</name>
    <dbReference type="NCBI Taxonomy" id="428564"/>
    <lineage>
        <taxon>Eukaryota</taxon>
        <taxon>Metazoa</taxon>
        <taxon>Ecdysozoa</taxon>
        <taxon>Arthropoda</taxon>
        <taxon>Hexapoda</taxon>
        <taxon>Insecta</taxon>
        <taxon>Pterygota</taxon>
        <taxon>Neoptera</taxon>
        <taxon>Paraneoptera</taxon>
        <taxon>Hemiptera</taxon>
        <taxon>Sternorrhyncha</taxon>
        <taxon>Psylloidea</taxon>
        <taxon>Psyllidae</taxon>
        <taxon>Psyllinae</taxon>
        <taxon>Cacopsylla</taxon>
    </lineage>
</organism>
<feature type="transmembrane region" description="Helical" evidence="10">
    <location>
        <begin position="151"/>
        <end position="168"/>
    </location>
</feature>
<name>A0A8D8STW4_9HEMI</name>
<dbReference type="EMBL" id="HBUF01233240">
    <property type="protein sequence ID" value="CAG6674205.1"/>
    <property type="molecule type" value="Transcribed_RNA"/>
</dbReference>
<feature type="transmembrane region" description="Helical" evidence="10">
    <location>
        <begin position="119"/>
        <end position="139"/>
    </location>
</feature>
<dbReference type="EMBL" id="HBUF01233241">
    <property type="protein sequence ID" value="CAG6674206.1"/>
    <property type="molecule type" value="Transcribed_RNA"/>
</dbReference>
<reference evidence="11" key="1">
    <citation type="submission" date="2021-05" db="EMBL/GenBank/DDBJ databases">
        <authorList>
            <person name="Alioto T."/>
            <person name="Alioto T."/>
            <person name="Gomez Garrido J."/>
        </authorList>
    </citation>
    <scope>NUCLEOTIDE SEQUENCE</scope>
</reference>
<keyword evidence="8 10" id="KW-0472">Membrane</keyword>
<comment type="similarity">
    <text evidence="10">Belongs to the ELO family.</text>
</comment>
<feature type="transmembrane region" description="Helical" evidence="10">
    <location>
        <begin position="75"/>
        <end position="99"/>
    </location>
</feature>
<dbReference type="PANTHER" id="PTHR11157">
    <property type="entry name" value="FATTY ACID ACYL TRANSFERASE-RELATED"/>
    <property type="match status" value="1"/>
</dbReference>
<evidence type="ECO:0000256" key="10">
    <source>
        <dbReference type="RuleBase" id="RU361115"/>
    </source>
</evidence>
<evidence type="ECO:0000256" key="7">
    <source>
        <dbReference type="ARBA" id="ARBA00023098"/>
    </source>
</evidence>
<evidence type="ECO:0000256" key="2">
    <source>
        <dbReference type="ARBA" id="ARBA00022516"/>
    </source>
</evidence>
<comment type="catalytic activity">
    <reaction evidence="10">
        <text>a very-long-chain acyl-CoA + malonyl-CoA + H(+) = a very-long-chain 3-oxoacyl-CoA + CO2 + CoA</text>
        <dbReference type="Rhea" id="RHEA:32727"/>
        <dbReference type="ChEBI" id="CHEBI:15378"/>
        <dbReference type="ChEBI" id="CHEBI:16526"/>
        <dbReference type="ChEBI" id="CHEBI:57287"/>
        <dbReference type="ChEBI" id="CHEBI:57384"/>
        <dbReference type="ChEBI" id="CHEBI:90725"/>
        <dbReference type="ChEBI" id="CHEBI:90736"/>
        <dbReference type="EC" id="2.3.1.199"/>
    </reaction>
</comment>
<evidence type="ECO:0000313" key="11">
    <source>
        <dbReference type="EMBL" id="CAG6674205.1"/>
    </source>
</evidence>
<keyword evidence="6 10" id="KW-1133">Transmembrane helix</keyword>
<accession>A0A8D8STW4</accession>
<evidence type="ECO:0000256" key="8">
    <source>
        <dbReference type="ARBA" id="ARBA00023136"/>
    </source>
</evidence>
<dbReference type="GO" id="GO:0009922">
    <property type="term" value="F:fatty acid elongase activity"/>
    <property type="evidence" value="ECO:0007669"/>
    <property type="project" value="UniProtKB-EC"/>
</dbReference>
<dbReference type="EC" id="2.3.1.199" evidence="10"/>
<dbReference type="GO" id="GO:0005789">
    <property type="term" value="C:endoplasmic reticulum membrane"/>
    <property type="evidence" value="ECO:0007669"/>
    <property type="project" value="TreeGrafter"/>
</dbReference>
<dbReference type="GO" id="GO:0030148">
    <property type="term" value="P:sphingolipid biosynthetic process"/>
    <property type="evidence" value="ECO:0007669"/>
    <property type="project" value="TreeGrafter"/>
</dbReference>
<feature type="transmembrane region" description="Helical" evidence="10">
    <location>
        <begin position="35"/>
        <end position="54"/>
    </location>
</feature>
<keyword evidence="4 10" id="KW-0812">Transmembrane</keyword>
<proteinExistence type="inferred from homology"/>
<comment type="subcellular location">
    <subcellularLocation>
        <location evidence="1">Membrane</location>
        <topology evidence="1">Multi-pass membrane protein</topology>
    </subcellularLocation>
</comment>
<dbReference type="InterPro" id="IPR002076">
    <property type="entry name" value="ELO_fam"/>
</dbReference>
<sequence length="282" mass="33591">MLYNIMPSFIQEKVDIMKSEMVEDDIVDNWFLMQYQWPVVTILVFYLAFVLKIGPDLMRDRKAMSLKYVMLAYNLFQTLFNAYIVSFIFIPGSFSYLYTHSCVPLPRQHNPLWMRLNEAAWYYYISKIVDLLDTIFFVLRKKHSHVSFLHLYHHTAMVYMCWGYLRYFKGEQGVFQGVLNAVVHVVMYSYYFLAALGPEVRKYLWWKRYITKFQLVQFVLVLIYALSLVLFQCKLPKVITYNFFVQSIIFVLLFGNFYIKTYIAPKPNPALSNGKESAKKNH</sequence>
<protein>
    <recommendedName>
        <fullName evidence="10">Elongation of very long chain fatty acids protein</fullName>
        <ecNumber evidence="10">2.3.1.199</ecNumber>
    </recommendedName>
    <alternativeName>
        <fullName evidence="10">Very-long-chain 3-oxoacyl-CoA synthase</fullName>
    </alternativeName>
</protein>
<evidence type="ECO:0000256" key="9">
    <source>
        <dbReference type="ARBA" id="ARBA00023160"/>
    </source>
</evidence>
<evidence type="ECO:0000256" key="3">
    <source>
        <dbReference type="ARBA" id="ARBA00022679"/>
    </source>
</evidence>
<evidence type="ECO:0000256" key="1">
    <source>
        <dbReference type="ARBA" id="ARBA00004141"/>
    </source>
</evidence>
<keyword evidence="3 10" id="KW-0808">Transferase</keyword>
<evidence type="ECO:0000256" key="4">
    <source>
        <dbReference type="ARBA" id="ARBA00022692"/>
    </source>
</evidence>
<keyword evidence="2 10" id="KW-0444">Lipid biosynthesis</keyword>
<dbReference type="GO" id="GO:0019367">
    <property type="term" value="P:fatty acid elongation, saturated fatty acid"/>
    <property type="evidence" value="ECO:0007669"/>
    <property type="project" value="TreeGrafter"/>
</dbReference>
<feature type="transmembrane region" description="Helical" evidence="10">
    <location>
        <begin position="238"/>
        <end position="259"/>
    </location>
</feature>
<evidence type="ECO:0000256" key="6">
    <source>
        <dbReference type="ARBA" id="ARBA00022989"/>
    </source>
</evidence>
<feature type="transmembrane region" description="Helical" evidence="10">
    <location>
        <begin position="174"/>
        <end position="194"/>
    </location>
</feature>
<keyword evidence="5 10" id="KW-0276">Fatty acid metabolism</keyword>
<evidence type="ECO:0000256" key="5">
    <source>
        <dbReference type="ARBA" id="ARBA00022832"/>
    </source>
</evidence>